<dbReference type="Proteomes" id="UP000076715">
    <property type="component" value="Unassembled WGS sequence"/>
</dbReference>
<dbReference type="EMBL" id="LQRT01000002">
    <property type="protein sequence ID" value="KZS42423.1"/>
    <property type="molecule type" value="Genomic_DNA"/>
</dbReference>
<dbReference type="STRING" id="1642818.AWE51_02985"/>
<protein>
    <submittedName>
        <fullName evidence="1">Uncharacterized protein</fullName>
    </submittedName>
</protein>
<accession>A0A163CHP2</accession>
<sequence>MNSISTLKEEIDLICSTVVNSPEGRLNLRKKFYLKYGFSKLAKYGYGQSEIDFIEWEIKRGVLNDVDDIHKKGSVWWRKMNMQIIHDSEFARLLFETNSNFKSISESVKNWLNYLNKPDSKSWYQAHNGSIINACFQFSKEIEIESHYEKIFIKDVLMRVLFAQAMVEGKEFAFGKLGKILANPILPAVKIITRRQKLYPISYPLTQENYSSNEVFLEHHIRTFVNKYVIDKNEKKLFQFAAELIGITERTEFIMYWMSIINQESVARL</sequence>
<organism evidence="1 2">
    <name type="scientific">Aquimarina aggregata</name>
    <dbReference type="NCBI Taxonomy" id="1642818"/>
    <lineage>
        <taxon>Bacteria</taxon>
        <taxon>Pseudomonadati</taxon>
        <taxon>Bacteroidota</taxon>
        <taxon>Flavobacteriia</taxon>
        <taxon>Flavobacteriales</taxon>
        <taxon>Flavobacteriaceae</taxon>
        <taxon>Aquimarina</taxon>
    </lineage>
</organism>
<evidence type="ECO:0000313" key="1">
    <source>
        <dbReference type="EMBL" id="KZS42423.1"/>
    </source>
</evidence>
<proteinExistence type="predicted"/>
<gene>
    <name evidence="1" type="ORF">AWE51_02985</name>
</gene>
<dbReference type="OrthoDB" id="6099217at2"/>
<dbReference type="RefSeq" id="WP_066310129.1">
    <property type="nucleotide sequence ID" value="NZ_LQRT01000002.1"/>
</dbReference>
<name>A0A163CHP2_9FLAO</name>
<reference evidence="1 2" key="1">
    <citation type="submission" date="2016-01" db="EMBL/GenBank/DDBJ databases">
        <title>The draft genome sequence of Aquimarina sp. RZW4-3-2.</title>
        <authorList>
            <person name="Wang Y."/>
        </authorList>
    </citation>
    <scope>NUCLEOTIDE SEQUENCE [LARGE SCALE GENOMIC DNA]</scope>
    <source>
        <strain evidence="1 2">RZW4-3-2</strain>
    </source>
</reference>
<evidence type="ECO:0000313" key="2">
    <source>
        <dbReference type="Proteomes" id="UP000076715"/>
    </source>
</evidence>
<keyword evidence="2" id="KW-1185">Reference proteome</keyword>
<comment type="caution">
    <text evidence="1">The sequence shown here is derived from an EMBL/GenBank/DDBJ whole genome shotgun (WGS) entry which is preliminary data.</text>
</comment>
<dbReference type="AlphaFoldDB" id="A0A163CHP2"/>